<name>A0A200R6E2_MACCD</name>
<feature type="domain" description="RNase H type-1" evidence="2">
    <location>
        <begin position="160"/>
        <end position="279"/>
    </location>
</feature>
<dbReference type="InterPro" id="IPR012337">
    <property type="entry name" value="RNaseH-like_sf"/>
</dbReference>
<feature type="region of interest" description="Disordered" evidence="1">
    <location>
        <begin position="1"/>
        <end position="29"/>
    </location>
</feature>
<dbReference type="GO" id="GO:0003676">
    <property type="term" value="F:nucleic acid binding"/>
    <property type="evidence" value="ECO:0007669"/>
    <property type="project" value="InterPro"/>
</dbReference>
<dbReference type="Proteomes" id="UP000195402">
    <property type="component" value="Unassembled WGS sequence"/>
</dbReference>
<reference evidence="3 4" key="1">
    <citation type="journal article" date="2017" name="Mol. Plant">
        <title>The Genome of Medicinal Plant Macleaya cordata Provides New Insights into Benzylisoquinoline Alkaloids Metabolism.</title>
        <authorList>
            <person name="Liu X."/>
            <person name="Liu Y."/>
            <person name="Huang P."/>
            <person name="Ma Y."/>
            <person name="Qing Z."/>
            <person name="Tang Q."/>
            <person name="Cao H."/>
            <person name="Cheng P."/>
            <person name="Zheng Y."/>
            <person name="Yuan Z."/>
            <person name="Zhou Y."/>
            <person name="Liu J."/>
            <person name="Tang Z."/>
            <person name="Zhuo Y."/>
            <person name="Zhang Y."/>
            <person name="Yu L."/>
            <person name="Huang J."/>
            <person name="Yang P."/>
            <person name="Peng Q."/>
            <person name="Zhang J."/>
            <person name="Jiang W."/>
            <person name="Zhang Z."/>
            <person name="Lin K."/>
            <person name="Ro D.K."/>
            <person name="Chen X."/>
            <person name="Xiong X."/>
            <person name="Shang Y."/>
            <person name="Huang S."/>
            <person name="Zeng J."/>
        </authorList>
    </citation>
    <scope>NUCLEOTIDE SEQUENCE [LARGE SCALE GENOMIC DNA]</scope>
    <source>
        <strain evidence="4">cv. BLH2017</strain>
        <tissue evidence="3">Root</tissue>
    </source>
</reference>
<evidence type="ECO:0000313" key="3">
    <source>
        <dbReference type="EMBL" id="OVA18289.1"/>
    </source>
</evidence>
<evidence type="ECO:0000259" key="2">
    <source>
        <dbReference type="Pfam" id="PF13456"/>
    </source>
</evidence>
<evidence type="ECO:0000256" key="1">
    <source>
        <dbReference type="SAM" id="MobiDB-lite"/>
    </source>
</evidence>
<sequence length="312" mass="36359">MSTQMLESPLRSQEKEKRMERKNIEQEDLPCANPQQAVIGDRSTSIQSEQLLCEDMNKIEITKKEVAYPFYFSFLTKKEELMEEVLSSLLGTKDYEEVYKGEFWGRLEEALQRANKDQLDKLQRASWNINLGLCIWTRPRKGFYRVDTDGSVNGVFRKKDGYYKDKKGGYGAIIRDNSSMPIAAVAGVSKPVSLLYHQLEGVKRGLELAINNECRKVRLCTNQAFIVKFIQKQYEPSDEDRESVEPIRDAIRKLIPKFEVFYMEDVEKEANRAADYLSKLFIKERVMKPHEFDEELNRIIAEDTNCKMVFEN</sequence>
<proteinExistence type="predicted"/>
<dbReference type="Gene3D" id="3.30.420.10">
    <property type="entry name" value="Ribonuclease H-like superfamily/Ribonuclease H"/>
    <property type="match status" value="1"/>
</dbReference>
<dbReference type="SUPFAM" id="SSF53098">
    <property type="entry name" value="Ribonuclease H-like"/>
    <property type="match status" value="1"/>
</dbReference>
<keyword evidence="4" id="KW-1185">Reference proteome</keyword>
<evidence type="ECO:0000313" key="4">
    <source>
        <dbReference type="Proteomes" id="UP000195402"/>
    </source>
</evidence>
<dbReference type="EMBL" id="MVGT01000437">
    <property type="protein sequence ID" value="OVA18289.1"/>
    <property type="molecule type" value="Genomic_DNA"/>
</dbReference>
<dbReference type="AlphaFoldDB" id="A0A200R6E2"/>
<dbReference type="PANTHER" id="PTHR47723">
    <property type="entry name" value="OS05G0353850 PROTEIN"/>
    <property type="match status" value="1"/>
</dbReference>
<dbReference type="InterPro" id="IPR002156">
    <property type="entry name" value="RNaseH_domain"/>
</dbReference>
<protein>
    <submittedName>
        <fullName evidence="3">Ribonuclease H domain</fullName>
    </submittedName>
</protein>
<accession>A0A200R6E2</accession>
<dbReference type="InParanoid" id="A0A200R6E2"/>
<feature type="compositionally biased region" description="Basic and acidic residues" evidence="1">
    <location>
        <begin position="12"/>
        <end position="25"/>
    </location>
</feature>
<gene>
    <name evidence="3" type="ORF">BVC80_1835g725</name>
</gene>
<dbReference type="InterPro" id="IPR036397">
    <property type="entry name" value="RNaseH_sf"/>
</dbReference>
<dbReference type="InterPro" id="IPR053151">
    <property type="entry name" value="RNase_H-like"/>
</dbReference>
<organism evidence="3 4">
    <name type="scientific">Macleaya cordata</name>
    <name type="common">Five-seeded plume-poppy</name>
    <name type="synonym">Bocconia cordata</name>
    <dbReference type="NCBI Taxonomy" id="56857"/>
    <lineage>
        <taxon>Eukaryota</taxon>
        <taxon>Viridiplantae</taxon>
        <taxon>Streptophyta</taxon>
        <taxon>Embryophyta</taxon>
        <taxon>Tracheophyta</taxon>
        <taxon>Spermatophyta</taxon>
        <taxon>Magnoliopsida</taxon>
        <taxon>Ranunculales</taxon>
        <taxon>Papaveraceae</taxon>
        <taxon>Papaveroideae</taxon>
        <taxon>Macleaya</taxon>
    </lineage>
</organism>
<dbReference type="PANTHER" id="PTHR47723:SF19">
    <property type="entry name" value="POLYNUCLEOTIDYL TRANSFERASE, RIBONUCLEASE H-LIKE SUPERFAMILY PROTEIN"/>
    <property type="match status" value="1"/>
</dbReference>
<dbReference type="Pfam" id="PF13456">
    <property type="entry name" value="RVT_3"/>
    <property type="match status" value="1"/>
</dbReference>
<comment type="caution">
    <text evidence="3">The sequence shown here is derived from an EMBL/GenBank/DDBJ whole genome shotgun (WGS) entry which is preliminary data.</text>
</comment>
<dbReference type="GO" id="GO:0004523">
    <property type="term" value="F:RNA-DNA hybrid ribonuclease activity"/>
    <property type="evidence" value="ECO:0007669"/>
    <property type="project" value="InterPro"/>
</dbReference>